<organism evidence="1 2">
    <name type="scientific">Papaver nudicaule</name>
    <name type="common">Iceland poppy</name>
    <dbReference type="NCBI Taxonomy" id="74823"/>
    <lineage>
        <taxon>Eukaryota</taxon>
        <taxon>Viridiplantae</taxon>
        <taxon>Streptophyta</taxon>
        <taxon>Embryophyta</taxon>
        <taxon>Tracheophyta</taxon>
        <taxon>Spermatophyta</taxon>
        <taxon>Magnoliopsida</taxon>
        <taxon>Ranunculales</taxon>
        <taxon>Papaveraceae</taxon>
        <taxon>Papaveroideae</taxon>
        <taxon>Papaver</taxon>
    </lineage>
</organism>
<name>A0AA41S8H1_PAPNU</name>
<dbReference type="PANTHER" id="PTHR21530">
    <property type="entry name" value="PHEROMONE SHUTDOWN PROTEIN"/>
    <property type="match status" value="1"/>
</dbReference>
<evidence type="ECO:0000313" key="1">
    <source>
        <dbReference type="EMBL" id="MCL7031484.1"/>
    </source>
</evidence>
<reference evidence="1" key="1">
    <citation type="submission" date="2022-03" db="EMBL/GenBank/DDBJ databases">
        <title>A functionally conserved STORR gene fusion in Papaver species that diverged 16.8 million years ago.</title>
        <authorList>
            <person name="Catania T."/>
        </authorList>
    </citation>
    <scope>NUCLEOTIDE SEQUENCE</scope>
    <source>
        <strain evidence="1">S-191538</strain>
    </source>
</reference>
<comment type="caution">
    <text evidence="1">The sequence shown here is derived from an EMBL/GenBank/DDBJ whole genome shotgun (WGS) entry which is preliminary data.</text>
</comment>
<dbReference type="PANTHER" id="PTHR21530:SF7">
    <property type="entry name" value="TRAB DOMAIN-CONTAINING PROTEIN"/>
    <property type="match status" value="1"/>
</dbReference>
<dbReference type="AlphaFoldDB" id="A0AA41S8H1"/>
<feature type="non-terminal residue" evidence="1">
    <location>
        <position position="106"/>
    </location>
</feature>
<sequence length="106" mass="11681">MSSIFSRFIGVSKLNLKTAIAIRRFHYNHGIPGIPVDGKVVLLNNSKNGSQTYLVGTFHESIGSANTVKKVINHVRPDSVAIEMCKKRARLLSQGRVNPSLCMDMV</sequence>
<gene>
    <name evidence="1" type="ORF">MKW94_008818</name>
</gene>
<proteinExistence type="predicted"/>
<protein>
    <submittedName>
        <fullName evidence="1">Uncharacterized protein</fullName>
    </submittedName>
</protein>
<evidence type="ECO:0000313" key="2">
    <source>
        <dbReference type="Proteomes" id="UP001177140"/>
    </source>
</evidence>
<dbReference type="EMBL" id="JAJJMA010112704">
    <property type="protein sequence ID" value="MCL7031484.1"/>
    <property type="molecule type" value="Genomic_DNA"/>
</dbReference>
<accession>A0AA41S8H1</accession>
<dbReference type="Proteomes" id="UP001177140">
    <property type="component" value="Unassembled WGS sequence"/>
</dbReference>
<dbReference type="InterPro" id="IPR046345">
    <property type="entry name" value="TraB_PrgY-like"/>
</dbReference>
<keyword evidence="2" id="KW-1185">Reference proteome</keyword>